<comment type="caution">
    <text evidence="1">The sequence shown here is derived from an EMBL/GenBank/DDBJ whole genome shotgun (WGS) entry which is preliminary data.</text>
</comment>
<dbReference type="AlphaFoldDB" id="A0AAV6KRU1"/>
<evidence type="ECO:0000313" key="2">
    <source>
        <dbReference type="Proteomes" id="UP000823749"/>
    </source>
</evidence>
<organism evidence="1 2">
    <name type="scientific">Rhododendron griersonianum</name>
    <dbReference type="NCBI Taxonomy" id="479676"/>
    <lineage>
        <taxon>Eukaryota</taxon>
        <taxon>Viridiplantae</taxon>
        <taxon>Streptophyta</taxon>
        <taxon>Embryophyta</taxon>
        <taxon>Tracheophyta</taxon>
        <taxon>Spermatophyta</taxon>
        <taxon>Magnoliopsida</taxon>
        <taxon>eudicotyledons</taxon>
        <taxon>Gunneridae</taxon>
        <taxon>Pentapetalae</taxon>
        <taxon>asterids</taxon>
        <taxon>Ericales</taxon>
        <taxon>Ericaceae</taxon>
        <taxon>Ericoideae</taxon>
        <taxon>Rhodoreae</taxon>
        <taxon>Rhododendron</taxon>
    </lineage>
</organism>
<sequence length="403" mass="47264">MRKKEIGGTEEVEMPRFEILGSCRGLLLIRRDMDYFPPVVNRPYMDFYLWNPSIRQCTKVLSLPQRYPWDKDIRYERPMTGCGLCYDSSTDEYKAVMAYKRCDTYDACTGLAVVASLKSKHWTSYCFPYQLESGPVVNERLHWVVKRDENGTRFPAQQIVCFDPLVDEFVESSTPPSYDGDRNVILENGKVLVAVNVKQILVYNPSEDSRRQITSPTNIFAYEESLVSPDSCGGGNDWRIERVDAWNYVYSDDSDDDSDRGRQKYGWCPCCRAYDPSQWDSMYDWEVDGDYDWEEDFLKKEKQRHRYITSSIKKSVIDVFSYEESLVSPESYGGGNDWRVERVDSWNLVYDCGCGCWCDRCIDILSLYGSSNSDWEEDDDDMTYDWEEEDFLNKEKEQHRMRI</sequence>
<protein>
    <recommendedName>
        <fullName evidence="3">F-box protein</fullName>
    </recommendedName>
</protein>
<keyword evidence="2" id="KW-1185">Reference proteome</keyword>
<accession>A0AAV6KRU1</accession>
<proteinExistence type="predicted"/>
<evidence type="ECO:0008006" key="3">
    <source>
        <dbReference type="Google" id="ProtNLM"/>
    </source>
</evidence>
<dbReference type="EMBL" id="JACTNZ010000004">
    <property type="protein sequence ID" value="KAG5554844.1"/>
    <property type="molecule type" value="Genomic_DNA"/>
</dbReference>
<dbReference type="Proteomes" id="UP000823749">
    <property type="component" value="Chromosome 4"/>
</dbReference>
<name>A0AAV6KRU1_9ERIC</name>
<dbReference type="PANTHER" id="PTHR31672:SF13">
    <property type="entry name" value="F-BOX PROTEIN CPR30-LIKE"/>
    <property type="match status" value="1"/>
</dbReference>
<gene>
    <name evidence="1" type="ORF">RHGRI_012414</name>
</gene>
<reference evidence="1" key="1">
    <citation type="submission" date="2020-08" db="EMBL/GenBank/DDBJ databases">
        <title>Plant Genome Project.</title>
        <authorList>
            <person name="Zhang R.-G."/>
        </authorList>
    </citation>
    <scope>NUCLEOTIDE SEQUENCE</scope>
    <source>
        <strain evidence="1">WSP0</strain>
        <tissue evidence="1">Leaf</tissue>
    </source>
</reference>
<dbReference type="InterPro" id="IPR050796">
    <property type="entry name" value="SCF_F-box_component"/>
</dbReference>
<dbReference type="PANTHER" id="PTHR31672">
    <property type="entry name" value="BNACNNG10540D PROTEIN"/>
    <property type="match status" value="1"/>
</dbReference>
<evidence type="ECO:0000313" key="1">
    <source>
        <dbReference type="EMBL" id="KAG5554844.1"/>
    </source>
</evidence>